<name>A0A4R2RS84_9BACL</name>
<gene>
    <name evidence="1" type="ORF">EDD57_12729</name>
</gene>
<dbReference type="Proteomes" id="UP000294746">
    <property type="component" value="Unassembled WGS sequence"/>
</dbReference>
<dbReference type="OrthoDB" id="1842465at2"/>
<accession>A0A4R2RS84</accession>
<reference evidence="1 2" key="1">
    <citation type="submission" date="2019-03" db="EMBL/GenBank/DDBJ databases">
        <title>Genomic Encyclopedia of Type Strains, Phase IV (KMG-IV): sequencing the most valuable type-strain genomes for metagenomic binning, comparative biology and taxonomic classification.</title>
        <authorList>
            <person name="Goeker M."/>
        </authorList>
    </citation>
    <scope>NUCLEOTIDE SEQUENCE [LARGE SCALE GENOMIC DNA]</scope>
    <source>
        <strain evidence="1 2">DSM 46831</strain>
    </source>
</reference>
<dbReference type="RefSeq" id="WP_131849181.1">
    <property type="nucleotide sequence ID" value="NZ_SLXV01000027.1"/>
</dbReference>
<comment type="caution">
    <text evidence="1">The sequence shown here is derived from an EMBL/GenBank/DDBJ whole genome shotgun (WGS) entry which is preliminary data.</text>
</comment>
<protein>
    <submittedName>
        <fullName evidence="1">Uncharacterized protein</fullName>
    </submittedName>
</protein>
<evidence type="ECO:0000313" key="1">
    <source>
        <dbReference type="EMBL" id="TCP66094.1"/>
    </source>
</evidence>
<dbReference type="AlphaFoldDB" id="A0A4R2RS84"/>
<dbReference type="EMBL" id="SLXV01000027">
    <property type="protein sequence ID" value="TCP66094.1"/>
    <property type="molecule type" value="Genomic_DNA"/>
</dbReference>
<evidence type="ECO:0000313" key="2">
    <source>
        <dbReference type="Proteomes" id="UP000294746"/>
    </source>
</evidence>
<sequence length="236" mass="28329">MKNQILHQRTFFHLSSINLENTYPLLSNESIAWIDLKQDPHYSFIPLDQVQSYIEASIACGRNAAQPYLHIRSYADWINLLLKHKIKVSFLSEPAHDRWIRALYIPKTKTIQIFRSSIEQLHSFFLAMDYPIYEEDLIILHLAHEFYHYIEENYKARTDLQVPKVIVKRWGPFVWKETISRTREIAAHTFTQTIFGIPWSPYHLDIFLQEQHKGTSKPDLRLLFHRWRQEYNEHQP</sequence>
<keyword evidence="2" id="KW-1185">Reference proteome</keyword>
<organism evidence="1 2">
    <name type="scientific">Baia soyae</name>
    <dbReference type="NCBI Taxonomy" id="1544746"/>
    <lineage>
        <taxon>Bacteria</taxon>
        <taxon>Bacillati</taxon>
        <taxon>Bacillota</taxon>
        <taxon>Bacilli</taxon>
        <taxon>Bacillales</taxon>
        <taxon>Thermoactinomycetaceae</taxon>
        <taxon>Baia</taxon>
    </lineage>
</organism>
<proteinExistence type="predicted"/>